<dbReference type="STRING" id="37927.SA2016_2880"/>
<dbReference type="EMBL" id="CP014518">
    <property type="protein sequence ID" value="AMM33545.1"/>
    <property type="molecule type" value="Genomic_DNA"/>
</dbReference>
<feature type="region of interest" description="Disordered" evidence="1">
    <location>
        <begin position="399"/>
        <end position="418"/>
    </location>
</feature>
<evidence type="ECO:0000313" key="3">
    <source>
        <dbReference type="EMBL" id="AMM33545.1"/>
    </source>
</evidence>
<proteinExistence type="predicted"/>
<reference evidence="3 4" key="1">
    <citation type="submission" date="2016-02" db="EMBL/GenBank/DDBJ databases">
        <title>Complete genome of Sinomonas atrocyanea KCTC 3377.</title>
        <authorList>
            <person name="Kim K.M."/>
        </authorList>
    </citation>
    <scope>NUCLEOTIDE SEQUENCE [LARGE SCALE GENOMIC DNA]</scope>
    <source>
        <strain evidence="3 4">KCTC 3377</strain>
    </source>
</reference>
<feature type="transmembrane region" description="Helical" evidence="2">
    <location>
        <begin position="178"/>
        <end position="209"/>
    </location>
</feature>
<protein>
    <submittedName>
        <fullName evidence="3">Uncharacterized protein</fullName>
    </submittedName>
</protein>
<keyword evidence="2" id="KW-0812">Transmembrane</keyword>
<feature type="transmembrane region" description="Helical" evidence="2">
    <location>
        <begin position="45"/>
        <end position="61"/>
    </location>
</feature>
<gene>
    <name evidence="3" type="ORF">SA2016_2880</name>
</gene>
<evidence type="ECO:0000256" key="2">
    <source>
        <dbReference type="SAM" id="Phobius"/>
    </source>
</evidence>
<keyword evidence="2" id="KW-0472">Membrane</keyword>
<dbReference type="PATRIC" id="fig|37927.3.peg.2959"/>
<accession>A0A127A4H7</accession>
<feature type="transmembrane region" description="Helical" evidence="2">
    <location>
        <begin position="312"/>
        <end position="332"/>
    </location>
</feature>
<dbReference type="KEGG" id="satk:SA2016_2880"/>
<feature type="transmembrane region" description="Helical" evidence="2">
    <location>
        <begin position="67"/>
        <end position="85"/>
    </location>
</feature>
<keyword evidence="2" id="KW-1133">Transmembrane helix</keyword>
<name>A0A127A4H7_9MICC</name>
<feature type="transmembrane region" description="Helical" evidence="2">
    <location>
        <begin position="216"/>
        <end position="234"/>
    </location>
</feature>
<sequence length="418" mass="45426">MTDISSYGAEVPGLLRKSLYAILVVSGCASVFSLGGYSPLPVNELLDAWLISFICVSVWVGRIRHTMIILFLVAYLVTRVAAAVANDSPVPDFLQAYRWLLYLIAFVIALHRSWGPLLPMIKVMWVLISLGLVKTILTIAILGPSQRSGLLTENNFELALYCALAAGLLSRLTGRQQVWTLLALGALVMSSGSRSGAVEFGLLIIYAVINVARARVAVRLLLVIVVPVIVYFVSDVFAARAESGGVDRLNFLSVFLGETANWNLLDWLWGTSPITPLSSGGCAAMEYYSSLFSSTGDGTCYSVVLHAFIMRVVYDAGLFGLFLTVFVVLFSLRRSGAGVRVTWTIFAIAFANGFSVSGLNSPYVALPIVLTICISANRGSVESFKPHKGVGLRGEWVRNPERFDGHDSPSSMRPEPER</sequence>
<evidence type="ECO:0000256" key="1">
    <source>
        <dbReference type="SAM" id="MobiDB-lite"/>
    </source>
</evidence>
<dbReference type="Proteomes" id="UP000070134">
    <property type="component" value="Chromosome"/>
</dbReference>
<feature type="transmembrane region" description="Helical" evidence="2">
    <location>
        <begin position="20"/>
        <end position="38"/>
    </location>
</feature>
<keyword evidence="4" id="KW-1185">Reference proteome</keyword>
<evidence type="ECO:0000313" key="4">
    <source>
        <dbReference type="Proteomes" id="UP000070134"/>
    </source>
</evidence>
<dbReference type="AlphaFoldDB" id="A0A127A4H7"/>
<feature type="transmembrane region" description="Helical" evidence="2">
    <location>
        <begin position="120"/>
        <end position="143"/>
    </location>
</feature>
<feature type="transmembrane region" description="Helical" evidence="2">
    <location>
        <begin position="97"/>
        <end position="114"/>
    </location>
</feature>
<organism evidence="3 4">
    <name type="scientific">Sinomonas atrocyanea</name>
    <dbReference type="NCBI Taxonomy" id="37927"/>
    <lineage>
        <taxon>Bacteria</taxon>
        <taxon>Bacillati</taxon>
        <taxon>Actinomycetota</taxon>
        <taxon>Actinomycetes</taxon>
        <taxon>Micrococcales</taxon>
        <taxon>Micrococcaceae</taxon>
        <taxon>Sinomonas</taxon>
    </lineage>
</organism>
<feature type="transmembrane region" description="Helical" evidence="2">
    <location>
        <begin position="339"/>
        <end position="357"/>
    </location>
</feature>